<feature type="chain" id="PRO_5032350750" evidence="2">
    <location>
        <begin position="23"/>
        <end position="544"/>
    </location>
</feature>
<keyword evidence="2" id="KW-0732">Signal</keyword>
<dbReference type="EMBL" id="CAJNDS010002639">
    <property type="protein sequence ID" value="CAE7553927.1"/>
    <property type="molecule type" value="Genomic_DNA"/>
</dbReference>
<dbReference type="Proteomes" id="UP000604046">
    <property type="component" value="Unassembled WGS sequence"/>
</dbReference>
<evidence type="ECO:0000256" key="1">
    <source>
        <dbReference type="SAM" id="Phobius"/>
    </source>
</evidence>
<feature type="transmembrane region" description="Helical" evidence="1">
    <location>
        <begin position="471"/>
        <end position="488"/>
    </location>
</feature>
<feature type="transmembrane region" description="Helical" evidence="1">
    <location>
        <begin position="341"/>
        <end position="364"/>
    </location>
</feature>
<sequence>MAAVSVALQTLICSYLLSGVHCIRGTESEGSTAEVQTRSALRSALAQEESSGVVVANNSEISKLEQTYFSKWGTPEEVCHKAPQCYCIRHTNHHHNDVCGWCESTQKPFLGTPAGPSEEGVVCGNWIFKHEDCPYFVCKPDYDAKWLFELLWPVTFFTVVAGVSTFRHSAKSDTSEPKTNHEFSSITRTQQEFRKGLWGVRLPVSSTPYQPTFDIRRGVWSLMRQCTAMSNVADWTLLFGLYCSVVFTIVRLGVMVVEKEDWASLSHTLAAVASALGQLKGIVTFLFSFYVLGRVGWWWNVMACGWTIQGRVADIALLVGGAAAAEEHKDSGARWEFKWHVYRYLMTIFVLTFKSLNVAFAFTFEEFEKIGLLEKEESEVLAKSLQPRMVVLKWLSMQVTGNVQDKHVKTEILNQIGQLRGATATLHDTMSIRAPMSFEAVMHITVYLWIITMPLAELGGRLSDREDASKLHVFVLSCSCLMSCWFYLCMVDLLETFKNSFGEDSDDLNPGAIISETETGVIDLLTSPVPSSLSSVCKDDLYKE</sequence>
<protein>
    <submittedName>
        <fullName evidence="3">Best-6 protein</fullName>
    </submittedName>
</protein>
<organism evidence="3 4">
    <name type="scientific">Symbiodinium natans</name>
    <dbReference type="NCBI Taxonomy" id="878477"/>
    <lineage>
        <taxon>Eukaryota</taxon>
        <taxon>Sar</taxon>
        <taxon>Alveolata</taxon>
        <taxon>Dinophyceae</taxon>
        <taxon>Suessiales</taxon>
        <taxon>Symbiodiniaceae</taxon>
        <taxon>Symbiodinium</taxon>
    </lineage>
</organism>
<dbReference type="InterPro" id="IPR021134">
    <property type="entry name" value="Bestrophin-like"/>
</dbReference>
<gene>
    <name evidence="3" type="primary">best-6</name>
    <name evidence="3" type="ORF">SNAT2548_LOCUS31111</name>
</gene>
<name>A0A812U660_9DINO</name>
<evidence type="ECO:0000313" key="3">
    <source>
        <dbReference type="EMBL" id="CAE7553927.1"/>
    </source>
</evidence>
<comment type="caution">
    <text evidence="3">The sequence shown here is derived from an EMBL/GenBank/DDBJ whole genome shotgun (WGS) entry which is preliminary data.</text>
</comment>
<proteinExistence type="predicted"/>
<keyword evidence="4" id="KW-1185">Reference proteome</keyword>
<keyword evidence="1" id="KW-1133">Transmembrane helix</keyword>
<keyword evidence="1" id="KW-0812">Transmembrane</keyword>
<feature type="transmembrane region" description="Helical" evidence="1">
    <location>
        <begin position="269"/>
        <end position="291"/>
    </location>
</feature>
<evidence type="ECO:0000256" key="2">
    <source>
        <dbReference type="SAM" id="SignalP"/>
    </source>
</evidence>
<feature type="signal peptide" evidence="2">
    <location>
        <begin position="1"/>
        <end position="22"/>
    </location>
</feature>
<reference evidence="3" key="1">
    <citation type="submission" date="2021-02" db="EMBL/GenBank/DDBJ databases">
        <authorList>
            <person name="Dougan E. K."/>
            <person name="Rhodes N."/>
            <person name="Thang M."/>
            <person name="Chan C."/>
        </authorList>
    </citation>
    <scope>NUCLEOTIDE SEQUENCE</scope>
</reference>
<dbReference type="Pfam" id="PF01062">
    <property type="entry name" value="Bestrophin"/>
    <property type="match status" value="1"/>
</dbReference>
<feature type="transmembrane region" description="Helical" evidence="1">
    <location>
        <begin position="440"/>
        <end position="459"/>
    </location>
</feature>
<dbReference type="GO" id="GO:0005254">
    <property type="term" value="F:chloride channel activity"/>
    <property type="evidence" value="ECO:0007669"/>
    <property type="project" value="InterPro"/>
</dbReference>
<evidence type="ECO:0000313" key="4">
    <source>
        <dbReference type="Proteomes" id="UP000604046"/>
    </source>
</evidence>
<dbReference type="AlphaFoldDB" id="A0A812U660"/>
<keyword evidence="1" id="KW-0472">Membrane</keyword>
<accession>A0A812U660</accession>
<feature type="transmembrane region" description="Helical" evidence="1">
    <location>
        <begin position="235"/>
        <end position="257"/>
    </location>
</feature>